<dbReference type="EMBL" id="JBHSLC010000006">
    <property type="protein sequence ID" value="MFC5354289.1"/>
    <property type="molecule type" value="Genomic_DNA"/>
</dbReference>
<dbReference type="GO" id="GO:0016757">
    <property type="term" value="F:glycosyltransferase activity"/>
    <property type="evidence" value="ECO:0007669"/>
    <property type="project" value="UniProtKB-KW"/>
</dbReference>
<sequence length="381" mass="42754">MRILLLSRYGQMGPSSRLRHYQFLPALRAAGMAVDVAPLLPDSYVSALYSRESRRLPLIAARYADRLYRLWRARTYDLLWIEKEALPWLPYGLERLLLGSRIPYVVDYDDAWFHIYDRSRWGLVRALLGRKLDRIMQGAAMVTVGNAYLAERAEKAGARQVEILPTVVDLARYPKASPPGEDGSVTVGWIGSPITDSYLDLVAGSLGRLRDETGARVMLVGASPTALEDLQPSRHAWREDTESHRITEFDIGIMPLKDTPWEWGKCGYKLIQYMACGKPVVASPVGMNRDIVENGINGFLASTPEEWMVALRRLALDAGLRRRLGAAGRAKVERLYALDHVVPRLIHALRIAANQGDGPCPENTEASGREMREPRPVIGRR</sequence>
<comment type="caution">
    <text evidence="2">The sequence shown here is derived from an EMBL/GenBank/DDBJ whole genome shotgun (WGS) entry which is preliminary data.</text>
</comment>
<keyword evidence="2" id="KW-0808">Transferase</keyword>
<accession>A0ABW0G0B4</accession>
<evidence type="ECO:0000313" key="2">
    <source>
        <dbReference type="EMBL" id="MFC5354289.1"/>
    </source>
</evidence>
<dbReference type="PANTHER" id="PTHR12526:SF635">
    <property type="entry name" value="GLYCOSYL TRANSFERASE GROUP 1"/>
    <property type="match status" value="1"/>
</dbReference>
<feature type="region of interest" description="Disordered" evidence="1">
    <location>
        <begin position="357"/>
        <end position="381"/>
    </location>
</feature>
<dbReference type="SUPFAM" id="SSF53756">
    <property type="entry name" value="UDP-Glycosyltransferase/glycogen phosphorylase"/>
    <property type="match status" value="1"/>
</dbReference>
<organism evidence="2 3">
    <name type="scientific">Azospirillum himalayense</name>
    <dbReference type="NCBI Taxonomy" id="654847"/>
    <lineage>
        <taxon>Bacteria</taxon>
        <taxon>Pseudomonadati</taxon>
        <taxon>Pseudomonadota</taxon>
        <taxon>Alphaproteobacteria</taxon>
        <taxon>Rhodospirillales</taxon>
        <taxon>Azospirillaceae</taxon>
        <taxon>Azospirillum</taxon>
    </lineage>
</organism>
<proteinExistence type="predicted"/>
<dbReference type="EC" id="2.4.-.-" evidence="2"/>
<dbReference type="RefSeq" id="WP_376994032.1">
    <property type="nucleotide sequence ID" value="NZ_JBHSLC010000006.1"/>
</dbReference>
<reference evidence="3" key="1">
    <citation type="journal article" date="2019" name="Int. J. Syst. Evol. Microbiol.">
        <title>The Global Catalogue of Microorganisms (GCM) 10K type strain sequencing project: providing services to taxonomists for standard genome sequencing and annotation.</title>
        <authorList>
            <consortium name="The Broad Institute Genomics Platform"/>
            <consortium name="The Broad Institute Genome Sequencing Center for Infectious Disease"/>
            <person name="Wu L."/>
            <person name="Ma J."/>
        </authorList>
    </citation>
    <scope>NUCLEOTIDE SEQUENCE [LARGE SCALE GENOMIC DNA]</scope>
    <source>
        <strain evidence="3">CCUG 58760</strain>
    </source>
</reference>
<evidence type="ECO:0000313" key="3">
    <source>
        <dbReference type="Proteomes" id="UP001596166"/>
    </source>
</evidence>
<evidence type="ECO:0000256" key="1">
    <source>
        <dbReference type="SAM" id="MobiDB-lite"/>
    </source>
</evidence>
<dbReference type="PANTHER" id="PTHR12526">
    <property type="entry name" value="GLYCOSYLTRANSFERASE"/>
    <property type="match status" value="1"/>
</dbReference>
<keyword evidence="3" id="KW-1185">Reference proteome</keyword>
<gene>
    <name evidence="2" type="ORF">ACFPMG_04645</name>
</gene>
<dbReference type="Pfam" id="PF13692">
    <property type="entry name" value="Glyco_trans_1_4"/>
    <property type="match status" value="1"/>
</dbReference>
<dbReference type="Proteomes" id="UP001596166">
    <property type="component" value="Unassembled WGS sequence"/>
</dbReference>
<dbReference type="CDD" id="cd03801">
    <property type="entry name" value="GT4_PimA-like"/>
    <property type="match status" value="1"/>
</dbReference>
<dbReference type="Gene3D" id="3.40.50.2000">
    <property type="entry name" value="Glycogen Phosphorylase B"/>
    <property type="match status" value="2"/>
</dbReference>
<name>A0ABW0G0B4_9PROT</name>
<keyword evidence="2" id="KW-0328">Glycosyltransferase</keyword>
<protein>
    <submittedName>
        <fullName evidence="2">Glycosyltransferase family 4 protein</fullName>
        <ecNumber evidence="2">2.4.-.-</ecNumber>
    </submittedName>
</protein>